<dbReference type="RefSeq" id="WP_151431473.1">
    <property type="nucleotide sequence ID" value="NZ_JANJZI010000002.1"/>
</dbReference>
<evidence type="ECO:0000313" key="2">
    <source>
        <dbReference type="Proteomes" id="UP000479639"/>
    </source>
</evidence>
<reference evidence="1 2" key="1">
    <citation type="submission" date="2019-09" db="EMBL/GenBank/DDBJ databases">
        <title>Whole genome shotgun sequencing (WGS) of Ellagibacter isourolithinifaciens DSM 104140(T) and Adlercreutzia muris DSM 29508(T).</title>
        <authorList>
            <person name="Stoll D.A."/>
            <person name="Danylec N."/>
            <person name="Huch M."/>
        </authorList>
    </citation>
    <scope>NUCLEOTIDE SEQUENCE [LARGE SCALE GENOMIC DNA]</scope>
    <source>
        <strain evidence="1 2">DSM 29508</strain>
    </source>
</reference>
<protein>
    <submittedName>
        <fullName evidence="1">Uncharacterized protein</fullName>
    </submittedName>
</protein>
<comment type="caution">
    <text evidence="1">The sequence shown here is derived from an EMBL/GenBank/DDBJ whole genome shotgun (WGS) entry which is preliminary data.</text>
</comment>
<sequence length="59" mass="6785">MATPAQTAAVAKYIKNHTRRFTIQFHKDNEADVIEHLEAQENVTQYIKGLIRADMEAKK</sequence>
<dbReference type="EMBL" id="WAJS01000030">
    <property type="protein sequence ID" value="KAB1642798.1"/>
    <property type="molecule type" value="Genomic_DNA"/>
</dbReference>
<dbReference type="AlphaFoldDB" id="A0A7C8FYR0"/>
<evidence type="ECO:0000313" key="1">
    <source>
        <dbReference type="EMBL" id="KAB1642798.1"/>
    </source>
</evidence>
<organism evidence="1 2">
    <name type="scientific">Adlercreutzia muris</name>
    <dbReference type="NCBI Taxonomy" id="1796610"/>
    <lineage>
        <taxon>Bacteria</taxon>
        <taxon>Bacillati</taxon>
        <taxon>Actinomycetota</taxon>
        <taxon>Coriobacteriia</taxon>
        <taxon>Eggerthellales</taxon>
        <taxon>Eggerthellaceae</taxon>
        <taxon>Adlercreutzia</taxon>
    </lineage>
</organism>
<accession>A0A7C8FYR0</accession>
<dbReference type="Proteomes" id="UP000479639">
    <property type="component" value="Unassembled WGS sequence"/>
</dbReference>
<keyword evidence="2" id="KW-1185">Reference proteome</keyword>
<proteinExistence type="predicted"/>
<name>A0A7C8FYR0_9ACTN</name>
<gene>
    <name evidence="1" type="ORF">F8D48_09230</name>
</gene>